<dbReference type="PANTHER" id="PTHR11559">
    <property type="entry name" value="CARBOXYLESTERASE"/>
    <property type="match status" value="1"/>
</dbReference>
<keyword evidence="3" id="KW-0732">Signal</keyword>
<dbReference type="InterPro" id="IPR029058">
    <property type="entry name" value="AB_hydrolase_fold"/>
</dbReference>
<evidence type="ECO:0000256" key="1">
    <source>
        <dbReference type="ARBA" id="ARBA00005964"/>
    </source>
</evidence>
<dbReference type="Gene3D" id="3.40.50.1820">
    <property type="entry name" value="alpha/beta hydrolase"/>
    <property type="match status" value="2"/>
</dbReference>
<feature type="domain" description="Carboxylesterase type B" evidence="4">
    <location>
        <begin position="25"/>
        <end position="241"/>
    </location>
</feature>
<evidence type="ECO:0000256" key="2">
    <source>
        <dbReference type="ARBA" id="ARBA00022801"/>
    </source>
</evidence>
<name>A0A0M0KAN0_9EUKA</name>
<keyword evidence="2" id="KW-0378">Hydrolase</keyword>
<dbReference type="ESTHER" id="9euka-a0a0m0kan0">
    <property type="family name" value="Carb_B_Root"/>
</dbReference>
<dbReference type="Proteomes" id="UP000037460">
    <property type="component" value="Unassembled WGS sequence"/>
</dbReference>
<reference evidence="6" key="1">
    <citation type="journal article" date="2015" name="PLoS Genet.">
        <title>Genome Sequence and Transcriptome Analyses of Chrysochromulina tobin: Metabolic Tools for Enhanced Algal Fitness in the Prominent Order Prymnesiales (Haptophyceae).</title>
        <authorList>
            <person name="Hovde B.T."/>
            <person name="Deodato C.R."/>
            <person name="Hunsperger H.M."/>
            <person name="Ryken S.A."/>
            <person name="Yost W."/>
            <person name="Jha R.K."/>
            <person name="Patterson J."/>
            <person name="Monnat R.J. Jr."/>
            <person name="Barlow S.B."/>
            <person name="Starkenburg S.R."/>
            <person name="Cattolico R.A."/>
        </authorList>
    </citation>
    <scope>NUCLEOTIDE SEQUENCE</scope>
    <source>
        <strain evidence="6">CCMP291</strain>
    </source>
</reference>
<protein>
    <submittedName>
        <fullName evidence="5">Type b</fullName>
    </submittedName>
</protein>
<dbReference type="EMBL" id="JWZX01000869">
    <property type="protein sequence ID" value="KOO35443.1"/>
    <property type="molecule type" value="Genomic_DNA"/>
</dbReference>
<proteinExistence type="inferred from homology"/>
<comment type="similarity">
    <text evidence="1">Belongs to the type-B carboxylesterase/lipase family.</text>
</comment>
<feature type="domain" description="Carboxylesterase type B" evidence="4">
    <location>
        <begin position="363"/>
        <end position="640"/>
    </location>
</feature>
<dbReference type="PROSITE" id="PS00122">
    <property type="entry name" value="CARBOXYLESTERASE_B_1"/>
    <property type="match status" value="1"/>
</dbReference>
<dbReference type="SUPFAM" id="SSF53474">
    <property type="entry name" value="alpha/beta-Hydrolases"/>
    <property type="match status" value="1"/>
</dbReference>
<dbReference type="Pfam" id="PF00135">
    <property type="entry name" value="COesterase"/>
    <property type="match status" value="2"/>
</dbReference>
<evidence type="ECO:0000313" key="5">
    <source>
        <dbReference type="EMBL" id="KOO35443.1"/>
    </source>
</evidence>
<accession>A0A0M0KAN0</accession>
<comment type="caution">
    <text evidence="5">The sequence shown here is derived from an EMBL/GenBank/DDBJ whole genome shotgun (WGS) entry which is preliminary data.</text>
</comment>
<dbReference type="GO" id="GO:0016787">
    <property type="term" value="F:hydrolase activity"/>
    <property type="evidence" value="ECO:0007669"/>
    <property type="project" value="UniProtKB-KW"/>
</dbReference>
<feature type="signal peptide" evidence="3">
    <location>
        <begin position="1"/>
        <end position="22"/>
    </location>
</feature>
<evidence type="ECO:0000256" key="3">
    <source>
        <dbReference type="SAM" id="SignalP"/>
    </source>
</evidence>
<organism evidence="5 6">
    <name type="scientific">Chrysochromulina tobinii</name>
    <dbReference type="NCBI Taxonomy" id="1460289"/>
    <lineage>
        <taxon>Eukaryota</taxon>
        <taxon>Haptista</taxon>
        <taxon>Haptophyta</taxon>
        <taxon>Prymnesiophyceae</taxon>
        <taxon>Prymnesiales</taxon>
        <taxon>Chrysochromulinaceae</taxon>
        <taxon>Chrysochromulina</taxon>
    </lineage>
</organism>
<dbReference type="InterPro" id="IPR050309">
    <property type="entry name" value="Type-B_Carboxylest/Lipase"/>
</dbReference>
<dbReference type="OrthoDB" id="408631at2759"/>
<dbReference type="InterPro" id="IPR002018">
    <property type="entry name" value="CarbesteraseB"/>
</dbReference>
<evidence type="ECO:0000259" key="4">
    <source>
        <dbReference type="Pfam" id="PF00135"/>
    </source>
</evidence>
<dbReference type="AlphaFoldDB" id="A0A0M0KAN0"/>
<evidence type="ECO:0000313" key="6">
    <source>
        <dbReference type="Proteomes" id="UP000037460"/>
    </source>
</evidence>
<sequence>MQHVFIASLLALFNAFDQDTYAWLPFGRLHGKVDAQGRRYFRGIPYAEPPVGKDLRFRAPREWTTNWKPSTRNATASMPICMQPGGSWPSMENAMNMSENCLFLNVVAPPESLSNSLYPVLVYFHAGEFLYGAASDLESDVPFFADDVVLVTPASRLGIFGYAASDALRALSPDDGAVGNNGIMDQQMALRWVHAHIGAFGGDPSRVTIMGESSGGTSVIAHMTLPSSWPYFHRAVLQSPGLTQVKPFGDAALNNEYVLSYLAHAKSPGCAFAGDGYVNIEAASLYSAHLQVVAEPCKSTEVASCEQRCDANATCFALAIDNRTGVPTITLHADTNIADMSVLGPGPASMLSVRMKRSVGGSDGVNCLLQANASQLIMATFLVPRSDTNAQDSYGPVVDGVTFSAPFIELVGSGQTPPHLPVMMGANKDEGTMFLIDHLAPPIACNASSTQFLSWCAQYFCAADAPTIAAAYQQLAKPLPYCAGLSAGAWGGGLAASRALGDVAIVCPVREAARALRDRWADAHATDADATTADEASDLAPIFVYHFAHAPAQSINMDPHSLPLYGAFHGAEVPFVFGDQFELSTDAERTLSLLMGCYWRNFIHHGNPSADEGGCVGGVTPPRWPPLAKGEERTMILDTSALKGSMQASGVVAGVEAFRRSKYTDDGEGVGPVVNLQKTQCDMWKALRPTNLRRRLHVEIQH</sequence>
<feature type="chain" id="PRO_5007254572" evidence="3">
    <location>
        <begin position="23"/>
        <end position="702"/>
    </location>
</feature>
<dbReference type="InterPro" id="IPR019826">
    <property type="entry name" value="Carboxylesterase_B_AS"/>
</dbReference>
<keyword evidence="6" id="KW-1185">Reference proteome</keyword>
<gene>
    <name evidence="5" type="ORF">Ctob_012240</name>
</gene>